<dbReference type="RefSeq" id="WP_130586411.1">
    <property type="nucleotide sequence ID" value="NZ_AP019389.1"/>
</dbReference>
<dbReference type="NCBIfam" id="NF008275">
    <property type="entry name" value="PRK11053.1"/>
    <property type="match status" value="1"/>
</dbReference>
<evidence type="ECO:0000313" key="5">
    <source>
        <dbReference type="EMBL" id="BBI20614.1"/>
    </source>
</evidence>
<keyword evidence="3" id="KW-0560">Oxidoreductase</keyword>
<protein>
    <submittedName>
        <fullName evidence="5">Oxygen-insensitive NAD(P)H-dependent nitroreductase NfsB</fullName>
    </submittedName>
</protein>
<dbReference type="CDD" id="cd02149">
    <property type="entry name" value="NfsB-like"/>
    <property type="match status" value="1"/>
</dbReference>
<keyword evidence="6" id="KW-1185">Reference proteome</keyword>
<evidence type="ECO:0000259" key="4">
    <source>
        <dbReference type="Pfam" id="PF00881"/>
    </source>
</evidence>
<name>A0A3T1CHX7_9SPHN</name>
<proteinExistence type="inferred from homology"/>
<gene>
    <name evidence="5" type="ORF">EKJ_14610</name>
</gene>
<dbReference type="SUPFAM" id="SSF55469">
    <property type="entry name" value="FMN-dependent nitroreductase-like"/>
    <property type="match status" value="1"/>
</dbReference>
<dbReference type="InterPro" id="IPR000415">
    <property type="entry name" value="Nitroreductase-like"/>
</dbReference>
<organism evidence="5 6">
    <name type="scientific">Qipengyuania flava</name>
    <dbReference type="NCBI Taxonomy" id="192812"/>
    <lineage>
        <taxon>Bacteria</taxon>
        <taxon>Pseudomonadati</taxon>
        <taxon>Pseudomonadota</taxon>
        <taxon>Alphaproteobacteria</taxon>
        <taxon>Sphingomonadales</taxon>
        <taxon>Erythrobacteraceae</taxon>
        <taxon>Qipengyuania</taxon>
    </lineage>
</organism>
<dbReference type="PANTHER" id="PTHR43673">
    <property type="entry name" value="NAD(P)H NITROREDUCTASE YDGI-RELATED"/>
    <property type="match status" value="1"/>
</dbReference>
<evidence type="ECO:0000256" key="2">
    <source>
        <dbReference type="ARBA" id="ARBA00022857"/>
    </source>
</evidence>
<dbReference type="InterPro" id="IPR029479">
    <property type="entry name" value="Nitroreductase"/>
</dbReference>
<dbReference type="Gene3D" id="3.40.109.10">
    <property type="entry name" value="NADH Oxidase"/>
    <property type="match status" value="1"/>
</dbReference>
<evidence type="ECO:0000256" key="1">
    <source>
        <dbReference type="ARBA" id="ARBA00007118"/>
    </source>
</evidence>
<dbReference type="Proteomes" id="UP000290057">
    <property type="component" value="Chromosome"/>
</dbReference>
<reference evidence="5 6" key="1">
    <citation type="submission" date="2019-01" db="EMBL/GenBank/DDBJ databases">
        <title>Complete genome sequence of Erythrobacter flavus KJ5.</title>
        <authorList>
            <person name="Kanesaki Y."/>
            <person name="Brotosudarmo T."/>
            <person name="Moriuchi R."/>
            <person name="Awai K."/>
        </authorList>
    </citation>
    <scope>NUCLEOTIDE SEQUENCE [LARGE SCALE GENOMIC DNA]</scope>
    <source>
        <strain evidence="5 6">KJ5</strain>
    </source>
</reference>
<dbReference type="Pfam" id="PF00881">
    <property type="entry name" value="Nitroreductase"/>
    <property type="match status" value="1"/>
</dbReference>
<feature type="domain" description="Nitroreductase" evidence="4">
    <location>
        <begin position="19"/>
        <end position="205"/>
    </location>
</feature>
<dbReference type="EMBL" id="AP019389">
    <property type="protein sequence ID" value="BBI20614.1"/>
    <property type="molecule type" value="Genomic_DNA"/>
</dbReference>
<evidence type="ECO:0000256" key="3">
    <source>
        <dbReference type="ARBA" id="ARBA00023002"/>
    </source>
</evidence>
<keyword evidence="2" id="KW-0521">NADP</keyword>
<dbReference type="GO" id="GO:0016491">
    <property type="term" value="F:oxidoreductase activity"/>
    <property type="evidence" value="ECO:0007669"/>
    <property type="project" value="UniProtKB-KW"/>
</dbReference>
<accession>A0A3T1CHX7</accession>
<evidence type="ECO:0000313" key="6">
    <source>
        <dbReference type="Proteomes" id="UP000290057"/>
    </source>
</evidence>
<sequence>MTALTPLVRTGDAIVDTAKARYTTKFYDADKRISESDVQAIRDLLRFSPSSTNAQPWHFILAGTPEGKERVARATAGAYSFNRNKIVDASHVVVFATRTAIEEEYLQHILDVEDADGRFVADPQALREQMHGARSMFVDMHKEAGDLDAWSQAQTYLNIGQFMLGVASLGIDATPMEGVDLDALDAEFGLREKSFRALVVVSLGYRAADDFNAALPKSRLPEAEVITEI</sequence>
<dbReference type="InterPro" id="IPR033878">
    <property type="entry name" value="NfsB-like"/>
</dbReference>
<dbReference type="AlphaFoldDB" id="A0A3T1CHX7"/>
<dbReference type="PANTHER" id="PTHR43673:SF10">
    <property type="entry name" value="NADH DEHYDROGENASE_NAD(P)H NITROREDUCTASE XCC3605-RELATED"/>
    <property type="match status" value="1"/>
</dbReference>
<comment type="similarity">
    <text evidence="1">Belongs to the nitroreductase family.</text>
</comment>